<feature type="domain" description="PAS" evidence="4">
    <location>
        <begin position="18"/>
        <end position="74"/>
    </location>
</feature>
<dbReference type="NCBIfam" id="TIGR00254">
    <property type="entry name" value="GGDEF"/>
    <property type="match status" value="1"/>
</dbReference>
<proteinExistence type="predicted"/>
<evidence type="ECO:0000259" key="5">
    <source>
        <dbReference type="PROSITE" id="PS50113"/>
    </source>
</evidence>
<dbReference type="Gene3D" id="3.30.450.20">
    <property type="entry name" value="PAS domain"/>
    <property type="match status" value="2"/>
</dbReference>
<comment type="catalytic activity">
    <reaction evidence="3">
        <text>2 GTP = 3',3'-c-di-GMP + 2 diphosphate</text>
        <dbReference type="Rhea" id="RHEA:24898"/>
        <dbReference type="ChEBI" id="CHEBI:33019"/>
        <dbReference type="ChEBI" id="CHEBI:37565"/>
        <dbReference type="ChEBI" id="CHEBI:58805"/>
        <dbReference type="EC" id="2.7.7.65"/>
    </reaction>
</comment>
<evidence type="ECO:0000259" key="6">
    <source>
        <dbReference type="PROSITE" id="PS50887"/>
    </source>
</evidence>
<evidence type="ECO:0000256" key="3">
    <source>
        <dbReference type="ARBA" id="ARBA00034247"/>
    </source>
</evidence>
<dbReference type="PROSITE" id="PS50887">
    <property type="entry name" value="GGDEF"/>
    <property type="match status" value="1"/>
</dbReference>
<dbReference type="EMBL" id="QDDL01000001">
    <property type="protein sequence ID" value="PVZ72197.1"/>
    <property type="molecule type" value="Genomic_DNA"/>
</dbReference>
<dbReference type="RefSeq" id="WP_116685783.1">
    <property type="nucleotide sequence ID" value="NZ_CAWNYD010000001.1"/>
</dbReference>
<dbReference type="InterPro" id="IPR050469">
    <property type="entry name" value="Diguanylate_Cyclase"/>
</dbReference>
<dbReference type="FunFam" id="3.30.70.270:FF:000001">
    <property type="entry name" value="Diguanylate cyclase domain protein"/>
    <property type="match status" value="1"/>
</dbReference>
<reference evidence="7 8" key="1">
    <citation type="submission" date="2018-04" db="EMBL/GenBank/DDBJ databases">
        <title>Thalassorhabdus spongiae gen. nov., sp. nov., isolated from a marine sponge in South-West Iceland.</title>
        <authorList>
            <person name="Knobloch S."/>
            <person name="Daussin A."/>
            <person name="Johannsson R."/>
            <person name="Marteinsson V.T."/>
        </authorList>
    </citation>
    <scope>NUCLEOTIDE SEQUENCE [LARGE SCALE GENOMIC DNA]</scope>
    <source>
        <strain evidence="7 8">Hp12</strain>
    </source>
</reference>
<dbReference type="InterPro" id="IPR013655">
    <property type="entry name" value="PAS_fold_3"/>
</dbReference>
<dbReference type="PANTHER" id="PTHR45138">
    <property type="entry name" value="REGULATORY COMPONENTS OF SENSORY TRANSDUCTION SYSTEM"/>
    <property type="match status" value="1"/>
</dbReference>
<dbReference type="InterPro" id="IPR000700">
    <property type="entry name" value="PAS-assoc_C"/>
</dbReference>
<dbReference type="CDD" id="cd01949">
    <property type="entry name" value="GGDEF"/>
    <property type="match status" value="1"/>
</dbReference>
<comment type="caution">
    <text evidence="7">The sequence shown here is derived from an EMBL/GenBank/DDBJ whole genome shotgun (WGS) entry which is preliminary data.</text>
</comment>
<dbReference type="Pfam" id="PF00990">
    <property type="entry name" value="GGDEF"/>
    <property type="match status" value="1"/>
</dbReference>
<dbReference type="PROSITE" id="PS50113">
    <property type="entry name" value="PAC"/>
    <property type="match status" value="1"/>
</dbReference>
<dbReference type="PROSITE" id="PS50112">
    <property type="entry name" value="PAS"/>
    <property type="match status" value="1"/>
</dbReference>
<sequence>MKDKNAHDELYINAPHGIVIHRDFKVLYVDDNYAQLFGFEKKEDMLKIGSLLELIDPSEWDRSTRTYQAVMSGEKPPTVHSSRNLNKNKQEINVLVVDHVIEWQGQPAMQVTIVDLSQQVKAQKQIRDSERRYRELVDGSIQGILVHQNFTPLFANNSLREMFGLPLSAKLSEVGDMMGYIDPQHWKEIGEKHQQLMAGEQKQIKSEYKVTHVDGSSIWVNLLSSICFWEGKPAALATVVDMTEQKRLQQALEYKANHDGLTGLLNRNSMSEILESAVQTAKDETSDLCCILADIDEFKKINDCYGHHAGDKVLKIFSQRCSDSLLKQGSVGRWGGEEFIFLMQQVDQIEGVFIAERLRRLIASEPIVVGDISISVSASFGIALLNSPQQTAEDLVANADRALYKAKRKGRNCTMLFNEEDQHSLTI</sequence>
<dbReference type="Proteomes" id="UP000244906">
    <property type="component" value="Unassembled WGS sequence"/>
</dbReference>
<gene>
    <name evidence="7" type="ORF">DC094_04055</name>
</gene>
<dbReference type="InterPro" id="IPR000014">
    <property type="entry name" value="PAS"/>
</dbReference>
<dbReference type="AlphaFoldDB" id="A0A2V1H4S6"/>
<dbReference type="InterPro" id="IPR035965">
    <property type="entry name" value="PAS-like_dom_sf"/>
</dbReference>
<name>A0A2V1H4S6_9GAMM</name>
<dbReference type="InterPro" id="IPR043128">
    <property type="entry name" value="Rev_trsase/Diguanyl_cyclase"/>
</dbReference>
<evidence type="ECO:0000256" key="1">
    <source>
        <dbReference type="ARBA" id="ARBA00001946"/>
    </source>
</evidence>
<evidence type="ECO:0000313" key="7">
    <source>
        <dbReference type="EMBL" id="PVZ72197.1"/>
    </source>
</evidence>
<dbReference type="PANTHER" id="PTHR45138:SF9">
    <property type="entry name" value="DIGUANYLATE CYCLASE DGCM-RELATED"/>
    <property type="match status" value="1"/>
</dbReference>
<dbReference type="SMART" id="SM00091">
    <property type="entry name" value="PAS"/>
    <property type="match status" value="2"/>
</dbReference>
<dbReference type="InterPro" id="IPR000160">
    <property type="entry name" value="GGDEF_dom"/>
</dbReference>
<dbReference type="NCBIfam" id="TIGR00229">
    <property type="entry name" value="sensory_box"/>
    <property type="match status" value="2"/>
</dbReference>
<protein>
    <recommendedName>
        <fullName evidence="2">diguanylate cyclase</fullName>
        <ecNumber evidence="2">2.7.7.65</ecNumber>
    </recommendedName>
</protein>
<evidence type="ECO:0000313" key="8">
    <source>
        <dbReference type="Proteomes" id="UP000244906"/>
    </source>
</evidence>
<dbReference type="SUPFAM" id="SSF55073">
    <property type="entry name" value="Nucleotide cyclase"/>
    <property type="match status" value="1"/>
</dbReference>
<dbReference type="GO" id="GO:0052621">
    <property type="term" value="F:diguanylate cyclase activity"/>
    <property type="evidence" value="ECO:0007669"/>
    <property type="project" value="UniProtKB-EC"/>
</dbReference>
<evidence type="ECO:0000256" key="2">
    <source>
        <dbReference type="ARBA" id="ARBA00012528"/>
    </source>
</evidence>
<feature type="domain" description="GGDEF" evidence="6">
    <location>
        <begin position="286"/>
        <end position="419"/>
    </location>
</feature>
<accession>A0A2V1H4S6</accession>
<comment type="cofactor">
    <cofactor evidence="1">
        <name>Mg(2+)</name>
        <dbReference type="ChEBI" id="CHEBI:18420"/>
    </cofactor>
</comment>
<dbReference type="SUPFAM" id="SSF55785">
    <property type="entry name" value="PYP-like sensor domain (PAS domain)"/>
    <property type="match status" value="2"/>
</dbReference>
<dbReference type="CDD" id="cd00130">
    <property type="entry name" value="PAS"/>
    <property type="match status" value="1"/>
</dbReference>
<evidence type="ECO:0000259" key="4">
    <source>
        <dbReference type="PROSITE" id="PS50112"/>
    </source>
</evidence>
<keyword evidence="8" id="KW-1185">Reference proteome</keyword>
<feature type="domain" description="PAC" evidence="5">
    <location>
        <begin position="204"/>
        <end position="254"/>
    </location>
</feature>
<dbReference type="Pfam" id="PF08447">
    <property type="entry name" value="PAS_3"/>
    <property type="match status" value="1"/>
</dbReference>
<dbReference type="SMART" id="SM00267">
    <property type="entry name" value="GGDEF"/>
    <property type="match status" value="1"/>
</dbReference>
<dbReference type="InterPro" id="IPR029787">
    <property type="entry name" value="Nucleotide_cyclase"/>
</dbReference>
<dbReference type="OrthoDB" id="73375at2"/>
<dbReference type="EC" id="2.7.7.65" evidence="2"/>
<organism evidence="7 8">
    <name type="scientific">Pelagibaculum spongiae</name>
    <dbReference type="NCBI Taxonomy" id="2080658"/>
    <lineage>
        <taxon>Bacteria</taxon>
        <taxon>Pseudomonadati</taxon>
        <taxon>Pseudomonadota</taxon>
        <taxon>Gammaproteobacteria</taxon>
        <taxon>Oceanospirillales</taxon>
        <taxon>Pelagibaculum</taxon>
    </lineage>
</organism>
<dbReference type="Gene3D" id="3.30.70.270">
    <property type="match status" value="1"/>
</dbReference>